<dbReference type="EMBL" id="VWZX01006846">
    <property type="protein sequence ID" value="NXI42918.1"/>
    <property type="molecule type" value="Genomic_DNA"/>
</dbReference>
<feature type="non-terminal residue" evidence="5">
    <location>
        <position position="455"/>
    </location>
</feature>
<dbReference type="Gene3D" id="2.60.40.10">
    <property type="entry name" value="Immunoglobulins"/>
    <property type="match status" value="1"/>
</dbReference>
<dbReference type="PANTHER" id="PTHR15443">
    <property type="entry name" value="ZONA PELLUCIDA BINDING PROTEIN SP38"/>
    <property type="match status" value="1"/>
</dbReference>
<evidence type="ECO:0000256" key="2">
    <source>
        <dbReference type="SAM" id="Phobius"/>
    </source>
</evidence>
<dbReference type="InterPro" id="IPR013783">
    <property type="entry name" value="Ig-like_fold"/>
</dbReference>
<gene>
    <name evidence="5" type="primary">Zpbp2_0</name>
    <name evidence="5" type="ORF">GALDEA_R01061</name>
</gene>
<dbReference type="GO" id="GO:0001669">
    <property type="term" value="C:acrosomal vesicle"/>
    <property type="evidence" value="ECO:0007669"/>
    <property type="project" value="TreeGrafter"/>
</dbReference>
<keyword evidence="2" id="KW-0472">Membrane</keyword>
<keyword evidence="6" id="KW-1185">Reference proteome</keyword>
<feature type="signal peptide" evidence="3">
    <location>
        <begin position="1"/>
        <end position="17"/>
    </location>
</feature>
<evidence type="ECO:0000313" key="6">
    <source>
        <dbReference type="Proteomes" id="UP000566440"/>
    </source>
</evidence>
<dbReference type="GO" id="GO:0002199">
    <property type="term" value="C:zona pellucida receptor complex"/>
    <property type="evidence" value="ECO:0007669"/>
    <property type="project" value="TreeGrafter"/>
</dbReference>
<dbReference type="InterPro" id="IPR007110">
    <property type="entry name" value="Ig-like_dom"/>
</dbReference>
<keyword evidence="3" id="KW-0732">Signal</keyword>
<dbReference type="InterPro" id="IPR011641">
    <property type="entry name" value="Tyr-kin_ephrin_A/B_rcpt-like"/>
</dbReference>
<evidence type="ECO:0000256" key="3">
    <source>
        <dbReference type="SAM" id="SignalP"/>
    </source>
</evidence>
<keyword evidence="2" id="KW-0812">Transmembrane</keyword>
<dbReference type="InterPro" id="IPR048806">
    <property type="entry name" value="ZPBP1/2_N"/>
</dbReference>
<sequence length="455" mass="50678">MLGIIVILTLVLCSCLGQPVSQPQKSPDISSQEHQEGLVFIHMGSSLYSLPCNPREMKVAEATYEWVQDGAVSRSLSVTKEGRLLLQHFQADNSGKYSCTISYRKNGVPASQTFHYSILGYHVLGGLDIVLLFHSKLCKDEWTKSFLWSLQKQLRQLETEQHCKIQVNDTFCFPSLSNSSGDFIVQVQLEVSLFGPNWDQHCKPEDMETLTDCYRSAVRENLWQVQLALNRFFREHKIFPITGANIPSVNFTNDFVGILQSRQCTGGYGQTKQMQSCLDCCIVCPPGTFSPPKYSQCFPCPLGTYSLIYGAAFCTACKNGTVTRSLGASSMTDCIKKERTKHGVTPTHTIPGLVLFILSSLLTINLLFILSSCCWFLRECWVSDRKNCKDEDSEQLLQDPEADPDAEPTSDPSPLDTSASQPADEKHKHGAASLAVNPNLFTLTNETIPMLTLQD</sequence>
<feature type="domain" description="Ig-like" evidence="4">
    <location>
        <begin position="27"/>
        <end position="115"/>
    </location>
</feature>
<evidence type="ECO:0000256" key="1">
    <source>
        <dbReference type="SAM" id="MobiDB-lite"/>
    </source>
</evidence>
<protein>
    <submittedName>
        <fullName evidence="5">ZPBP2 protein</fullName>
    </submittedName>
</protein>
<dbReference type="InterPro" id="IPR010857">
    <property type="entry name" value="Sp38-bd"/>
</dbReference>
<dbReference type="Gene3D" id="2.10.50.10">
    <property type="entry name" value="Tumor Necrosis Factor Receptor, subunit A, domain 2"/>
    <property type="match status" value="1"/>
</dbReference>
<dbReference type="GO" id="GO:0007339">
    <property type="term" value="P:binding of sperm to zona pellucida"/>
    <property type="evidence" value="ECO:0007669"/>
    <property type="project" value="InterPro"/>
</dbReference>
<keyword evidence="2" id="KW-1133">Transmembrane helix</keyword>
<dbReference type="GO" id="GO:0005576">
    <property type="term" value="C:extracellular region"/>
    <property type="evidence" value="ECO:0007669"/>
    <property type="project" value="InterPro"/>
</dbReference>
<feature type="chain" id="PRO_5029600854" evidence="3">
    <location>
        <begin position="18"/>
        <end position="455"/>
    </location>
</feature>
<evidence type="ECO:0000313" key="5">
    <source>
        <dbReference type="EMBL" id="NXI42918.1"/>
    </source>
</evidence>
<name>A0A7K9T449_9PICI</name>
<dbReference type="SMART" id="SM01411">
    <property type="entry name" value="Ephrin_rec_like"/>
    <property type="match status" value="1"/>
</dbReference>
<feature type="compositionally biased region" description="Polar residues" evidence="1">
    <location>
        <begin position="410"/>
        <end position="421"/>
    </location>
</feature>
<dbReference type="PROSITE" id="PS50835">
    <property type="entry name" value="IG_LIKE"/>
    <property type="match status" value="1"/>
</dbReference>
<dbReference type="AlphaFoldDB" id="A0A7K9T449"/>
<dbReference type="Proteomes" id="UP000566440">
    <property type="component" value="Unassembled WGS sequence"/>
</dbReference>
<comment type="caution">
    <text evidence="5">The sequence shown here is derived from an EMBL/GenBank/DDBJ whole genome shotgun (WGS) entry which is preliminary data.</text>
</comment>
<feature type="transmembrane region" description="Helical" evidence="2">
    <location>
        <begin position="353"/>
        <end position="377"/>
    </location>
</feature>
<feature type="non-terminal residue" evidence="5">
    <location>
        <position position="1"/>
    </location>
</feature>
<reference evidence="5 6" key="1">
    <citation type="submission" date="2019-09" db="EMBL/GenBank/DDBJ databases">
        <title>Bird 10,000 Genomes (B10K) Project - Family phase.</title>
        <authorList>
            <person name="Zhang G."/>
        </authorList>
    </citation>
    <scope>NUCLEOTIDE SEQUENCE [LARGE SCALE GENOMIC DNA]</scope>
    <source>
        <strain evidence="5">B10K-DU-001-62</strain>
        <tissue evidence="5">Muscle</tissue>
    </source>
</reference>
<proteinExistence type="predicted"/>
<dbReference type="GO" id="GO:0001675">
    <property type="term" value="P:acrosome assembly"/>
    <property type="evidence" value="ECO:0007669"/>
    <property type="project" value="TreeGrafter"/>
</dbReference>
<evidence type="ECO:0000259" key="4">
    <source>
        <dbReference type="PROSITE" id="PS50835"/>
    </source>
</evidence>
<feature type="region of interest" description="Disordered" evidence="1">
    <location>
        <begin position="392"/>
        <end position="433"/>
    </location>
</feature>
<dbReference type="Pfam" id="PF07699">
    <property type="entry name" value="Ephrin_rec_like"/>
    <property type="match status" value="1"/>
</dbReference>
<dbReference type="PANTHER" id="PTHR15443:SF5">
    <property type="entry name" value="ZONA PELLUCIDA-BINDING PROTEIN 1"/>
    <property type="match status" value="1"/>
</dbReference>
<dbReference type="OrthoDB" id="9045220at2759"/>
<dbReference type="Pfam" id="PF07354">
    <property type="entry name" value="Sp38"/>
    <property type="match status" value="1"/>
</dbReference>
<accession>A0A7K9T449</accession>
<organism evidence="5 6">
    <name type="scientific">Galbula dea</name>
    <dbReference type="NCBI Taxonomy" id="1109041"/>
    <lineage>
        <taxon>Eukaryota</taxon>
        <taxon>Metazoa</taxon>
        <taxon>Chordata</taxon>
        <taxon>Craniata</taxon>
        <taxon>Vertebrata</taxon>
        <taxon>Euteleostomi</taxon>
        <taxon>Archelosauria</taxon>
        <taxon>Archosauria</taxon>
        <taxon>Dinosauria</taxon>
        <taxon>Saurischia</taxon>
        <taxon>Theropoda</taxon>
        <taxon>Coelurosauria</taxon>
        <taxon>Aves</taxon>
        <taxon>Neognathae</taxon>
        <taxon>Neoaves</taxon>
        <taxon>Telluraves</taxon>
        <taxon>Coraciimorphae</taxon>
        <taxon>Piciformes</taxon>
        <taxon>Galbulidae</taxon>
        <taxon>Galbula</taxon>
    </lineage>
</organism>